<dbReference type="EMBL" id="JBGBPQ010000007">
    <property type="protein sequence ID" value="KAL1522218.1"/>
    <property type="molecule type" value="Genomic_DNA"/>
</dbReference>
<reference evidence="3 4" key="1">
    <citation type="journal article" date="2024" name="Science">
        <title>Giant polyketide synthase enzymes in the biosynthesis of giant marine polyether toxins.</title>
        <authorList>
            <person name="Fallon T.R."/>
            <person name="Shende V.V."/>
            <person name="Wierzbicki I.H."/>
            <person name="Pendleton A.L."/>
            <person name="Watervoot N.F."/>
            <person name="Auber R.P."/>
            <person name="Gonzalez D.J."/>
            <person name="Wisecaver J.H."/>
            <person name="Moore B.S."/>
        </authorList>
    </citation>
    <scope>NUCLEOTIDE SEQUENCE [LARGE SCALE GENOMIC DNA]</scope>
    <source>
        <strain evidence="3 4">12B1</strain>
    </source>
</reference>
<dbReference type="PANTHER" id="PTHR15276">
    <property type="entry name" value="H4 D10S170 PROTEIN-RELATED"/>
    <property type="match status" value="1"/>
</dbReference>
<dbReference type="PANTHER" id="PTHR15276:SF0">
    <property type="entry name" value="COILED-COIL DOMAIN-CONTAINING PROTEIN 6"/>
    <property type="match status" value="1"/>
</dbReference>
<feature type="region of interest" description="Disordered" evidence="2">
    <location>
        <begin position="1"/>
        <end position="26"/>
    </location>
</feature>
<comment type="caution">
    <text evidence="3">The sequence shown here is derived from an EMBL/GenBank/DDBJ whole genome shotgun (WGS) entry which is preliminary data.</text>
</comment>
<name>A0AB34JMP1_PRYPA</name>
<organism evidence="3 4">
    <name type="scientific">Prymnesium parvum</name>
    <name type="common">Toxic golden alga</name>
    <dbReference type="NCBI Taxonomy" id="97485"/>
    <lineage>
        <taxon>Eukaryota</taxon>
        <taxon>Haptista</taxon>
        <taxon>Haptophyta</taxon>
        <taxon>Prymnesiophyceae</taxon>
        <taxon>Prymnesiales</taxon>
        <taxon>Prymnesiaceae</taxon>
        <taxon>Prymnesium</taxon>
    </lineage>
</organism>
<dbReference type="InterPro" id="IPR019152">
    <property type="entry name" value="DUF2046"/>
</dbReference>
<evidence type="ECO:0000313" key="4">
    <source>
        <dbReference type="Proteomes" id="UP001515480"/>
    </source>
</evidence>
<keyword evidence="1" id="KW-0175">Coiled coil</keyword>
<dbReference type="Pfam" id="PF09755">
    <property type="entry name" value="DUF2046"/>
    <property type="match status" value="1"/>
</dbReference>
<protein>
    <recommendedName>
        <fullName evidence="5">Coiled-coil domain-containing protein 6</fullName>
    </recommendedName>
</protein>
<evidence type="ECO:0000313" key="3">
    <source>
        <dbReference type="EMBL" id="KAL1522218.1"/>
    </source>
</evidence>
<feature type="coiled-coil region" evidence="1">
    <location>
        <begin position="207"/>
        <end position="255"/>
    </location>
</feature>
<evidence type="ECO:0000256" key="1">
    <source>
        <dbReference type="SAM" id="Coils"/>
    </source>
</evidence>
<keyword evidence="4" id="KW-1185">Reference proteome</keyword>
<dbReference type="Proteomes" id="UP001515480">
    <property type="component" value="Unassembled WGS sequence"/>
</dbReference>
<dbReference type="AlphaFoldDB" id="A0AB34JMP1"/>
<feature type="region of interest" description="Disordered" evidence="2">
    <location>
        <begin position="151"/>
        <end position="181"/>
    </location>
</feature>
<sequence length="354" mass="40254">MASEEEVLRLRKELERERHRSSQLEEKLKRQVKAQELMSLQAEQEEEAIANRLMKRLEVLKHEKEELARQVEVEEEMISNALTKKLLKVKEEKVNLEIQLEQEQEYIVNKLQKQLSTVLEEKRALETRLRENTGAVLQSIQQHLAQWRVRSNSGAEEVAAPPPITQPEPRRSGDASPADAQLRRGVPEAADAEAVEAEEVKRTHLLVKHLTQEIDRLGEQQESYRRECEAQRQVNEQLRQELQRLQLDNAGLSHRVLREREIREMAIGEKARLETELELDSERAFNISSASGTSLLTSARSSATTSPALNPFSPSGLISPRPLSEAYSMHRPVVGSMCMPHEPSSSPLNSPRGG</sequence>
<evidence type="ECO:0008006" key="5">
    <source>
        <dbReference type="Google" id="ProtNLM"/>
    </source>
</evidence>
<accession>A0AB34JMP1</accession>
<evidence type="ECO:0000256" key="2">
    <source>
        <dbReference type="SAM" id="MobiDB-lite"/>
    </source>
</evidence>
<proteinExistence type="predicted"/>
<gene>
    <name evidence="3" type="ORF">AB1Y20_021855</name>
</gene>